<reference evidence="3 4" key="1">
    <citation type="submission" date="2019-06" db="EMBL/GenBank/DDBJ databases">
        <title>Genome organization and adaptive potential of archetypical organophosphate degarding Sphingobium fuliginis ATCC 27551.</title>
        <authorList>
            <person name="Sarwar A."/>
            <person name="Parthasarathy S."/>
            <person name="Singh C."/>
            <person name="Siddavattam D."/>
        </authorList>
    </citation>
    <scope>NUCLEOTIDE SEQUENCE [LARGE SCALE GENOMIC DNA]</scope>
    <source>
        <strain evidence="3 4">ATCC 27551</strain>
    </source>
</reference>
<dbReference type="Pfam" id="PF09832">
    <property type="entry name" value="DUF2059"/>
    <property type="match status" value="1"/>
</dbReference>
<evidence type="ECO:0000313" key="3">
    <source>
        <dbReference type="EMBL" id="QDC36573.1"/>
    </source>
</evidence>
<evidence type="ECO:0000259" key="2">
    <source>
        <dbReference type="Pfam" id="PF09832"/>
    </source>
</evidence>
<keyword evidence="1" id="KW-0732">Signal</keyword>
<name>A0A5B8CBJ6_SPHSA</name>
<accession>A0A5B8CBJ6</accession>
<organism evidence="3 4">
    <name type="scientific">Sphingobium fuliginis ATCC 27551</name>
    <dbReference type="NCBI Taxonomy" id="1208342"/>
    <lineage>
        <taxon>Bacteria</taxon>
        <taxon>Pseudomonadati</taxon>
        <taxon>Pseudomonadota</taxon>
        <taxon>Alphaproteobacteria</taxon>
        <taxon>Sphingomonadales</taxon>
        <taxon>Sphingomonadaceae</taxon>
        <taxon>Sphingobium</taxon>
    </lineage>
</organism>
<evidence type="ECO:0000313" key="4">
    <source>
        <dbReference type="Proteomes" id="UP000311469"/>
    </source>
</evidence>
<protein>
    <submittedName>
        <fullName evidence="3">DUF2059 domain-containing protein</fullName>
    </submittedName>
</protein>
<dbReference type="AlphaFoldDB" id="A0A5B8CBJ6"/>
<dbReference type="EMBL" id="CP041016">
    <property type="protein sequence ID" value="QDC36573.1"/>
    <property type="molecule type" value="Genomic_DNA"/>
</dbReference>
<dbReference type="KEGG" id="sufl:FIL70_04240"/>
<evidence type="ECO:0000256" key="1">
    <source>
        <dbReference type="SAM" id="SignalP"/>
    </source>
</evidence>
<dbReference type="InterPro" id="IPR018637">
    <property type="entry name" value="DUF2059"/>
</dbReference>
<sequence length="188" mass="20304">MPSLFRILKPTTRTALVLLAVAGMTSAGAQTPVTPPTNASPQRIALCSRAIVLSGFEAEMDVTIRQMAEDSFTTLRAAFPDDKQTATAYRDSLTEALTAAKAPVLEHVRQSCAAAFTSDELEGINAFFESSPGRAWLEKGRTLMWPALEDAVRDTMPKVVADAQSRFCERMGGCRNKPVTPAPKTNTL</sequence>
<dbReference type="Proteomes" id="UP000311469">
    <property type="component" value="Chromosome cSF1"/>
</dbReference>
<feature type="domain" description="DUF2059" evidence="2">
    <location>
        <begin position="113"/>
        <end position="161"/>
    </location>
</feature>
<proteinExistence type="predicted"/>
<gene>
    <name evidence="3" type="ORF">FIL70_04240</name>
</gene>
<feature type="chain" id="PRO_5023091841" evidence="1">
    <location>
        <begin position="30"/>
        <end position="188"/>
    </location>
</feature>
<feature type="signal peptide" evidence="1">
    <location>
        <begin position="1"/>
        <end position="29"/>
    </location>
</feature>
<dbReference type="RefSeq" id="WP_021225083.1">
    <property type="nucleotide sequence ID" value="NZ_CP041016.1"/>
</dbReference>